<keyword evidence="2" id="KW-1185">Reference proteome</keyword>
<keyword evidence="1" id="KW-0418">Kinase</keyword>
<dbReference type="GO" id="GO:0016301">
    <property type="term" value="F:kinase activity"/>
    <property type="evidence" value="ECO:0007669"/>
    <property type="project" value="UniProtKB-KW"/>
</dbReference>
<dbReference type="STRING" id="1453999.AW06_002593"/>
<sequence>MSRRHPGVSVLRSQYLHFAPGWEARLRAAGLGTFELAFLCEQGTVVRRSGSSEVRRVEVEGARQVLFLKKSWVTRWAQLRSRLFRGTFFGASQVRREFGNLERLHKWQLTEATPVAFGEERRAGWLWRSFLITTGIAEPMSMDAFIRDVLPSLPGAERWSGRGELLRQVARLTRVLHARQFTHGDLYWRNLVIADNELARLSLIDMPRGRQHPRELGVAARAADLAALDAPAPWFFRRSERLRFLLDYRQTRRLDADGKELIRQVLKLAGPMRRKQLAHVQDDAPRHAEM</sequence>
<dbReference type="AlphaFoldDB" id="A0A080M5N5"/>
<keyword evidence="1" id="KW-0808">Transferase</keyword>
<comment type="caution">
    <text evidence="1">The sequence shown here is derived from an EMBL/GenBank/DDBJ whole genome shotgun (WGS) entry which is preliminary data.</text>
</comment>
<dbReference type="SUPFAM" id="SSF56112">
    <property type="entry name" value="Protein kinase-like (PK-like)"/>
    <property type="match status" value="1"/>
</dbReference>
<evidence type="ECO:0000313" key="2">
    <source>
        <dbReference type="Proteomes" id="UP000021315"/>
    </source>
</evidence>
<organism evidence="1 2">
    <name type="scientific">Candidatus Accumulibacter cognatus</name>
    <dbReference type="NCBI Taxonomy" id="2954383"/>
    <lineage>
        <taxon>Bacteria</taxon>
        <taxon>Pseudomonadati</taxon>
        <taxon>Pseudomonadota</taxon>
        <taxon>Betaproteobacteria</taxon>
        <taxon>Candidatus Accumulibacter</taxon>
    </lineage>
</organism>
<accession>A0A080M5N5</accession>
<dbReference type="EMBL" id="JDST02000057">
    <property type="protein sequence ID" value="KFB76326.1"/>
    <property type="molecule type" value="Genomic_DNA"/>
</dbReference>
<dbReference type="Proteomes" id="UP000021315">
    <property type="component" value="Unassembled WGS sequence"/>
</dbReference>
<reference evidence="1" key="1">
    <citation type="submission" date="2014-02" db="EMBL/GenBank/DDBJ databases">
        <title>Expanding our view of genomic diversity in Candidatus Accumulibacter clades.</title>
        <authorList>
            <person name="Skennerton C.T."/>
            <person name="Barr J.J."/>
            <person name="Slater F.R."/>
            <person name="Bond P.L."/>
            <person name="Tyson G.W."/>
        </authorList>
    </citation>
    <scope>NUCLEOTIDE SEQUENCE [LARGE SCALE GENOMIC DNA]</scope>
</reference>
<proteinExistence type="predicted"/>
<dbReference type="Pfam" id="PF06293">
    <property type="entry name" value="Kdo"/>
    <property type="match status" value="1"/>
</dbReference>
<protein>
    <submittedName>
        <fullName evidence="1">Lipopolysaccharide core heptose(I) kinase RfaP</fullName>
    </submittedName>
</protein>
<gene>
    <name evidence="1" type="ORF">AW06_002593</name>
</gene>
<evidence type="ECO:0000313" key="1">
    <source>
        <dbReference type="EMBL" id="KFB76326.1"/>
    </source>
</evidence>
<name>A0A080M5N5_9PROT</name>
<dbReference type="InterPro" id="IPR011009">
    <property type="entry name" value="Kinase-like_dom_sf"/>
</dbReference>